<name>A0A2I0VAH5_9ASPA</name>
<accession>A0A2I0VAH5</accession>
<reference evidence="1 2" key="1">
    <citation type="journal article" date="2016" name="Sci. Rep.">
        <title>The Dendrobium catenatum Lindl. genome sequence provides insights into polysaccharide synthase, floral development and adaptive evolution.</title>
        <authorList>
            <person name="Zhang G.Q."/>
            <person name="Xu Q."/>
            <person name="Bian C."/>
            <person name="Tsai W.C."/>
            <person name="Yeh C.M."/>
            <person name="Liu K.W."/>
            <person name="Yoshida K."/>
            <person name="Zhang L.S."/>
            <person name="Chang S.B."/>
            <person name="Chen F."/>
            <person name="Shi Y."/>
            <person name="Su Y.Y."/>
            <person name="Zhang Y.Q."/>
            <person name="Chen L.J."/>
            <person name="Yin Y."/>
            <person name="Lin M."/>
            <person name="Huang H."/>
            <person name="Deng H."/>
            <person name="Wang Z.W."/>
            <person name="Zhu S.L."/>
            <person name="Zhao X."/>
            <person name="Deng C."/>
            <person name="Niu S.C."/>
            <person name="Huang J."/>
            <person name="Wang M."/>
            <person name="Liu G.H."/>
            <person name="Yang H.J."/>
            <person name="Xiao X.J."/>
            <person name="Hsiao Y.Y."/>
            <person name="Wu W.L."/>
            <person name="Chen Y.Y."/>
            <person name="Mitsuda N."/>
            <person name="Ohme-Takagi M."/>
            <person name="Luo Y.B."/>
            <person name="Van de Peer Y."/>
            <person name="Liu Z.J."/>
        </authorList>
    </citation>
    <scope>NUCLEOTIDE SEQUENCE [LARGE SCALE GENOMIC DNA]</scope>
    <source>
        <tissue evidence="1">The whole plant</tissue>
    </source>
</reference>
<organism evidence="1 2">
    <name type="scientific">Dendrobium catenatum</name>
    <dbReference type="NCBI Taxonomy" id="906689"/>
    <lineage>
        <taxon>Eukaryota</taxon>
        <taxon>Viridiplantae</taxon>
        <taxon>Streptophyta</taxon>
        <taxon>Embryophyta</taxon>
        <taxon>Tracheophyta</taxon>
        <taxon>Spermatophyta</taxon>
        <taxon>Magnoliopsida</taxon>
        <taxon>Liliopsida</taxon>
        <taxon>Asparagales</taxon>
        <taxon>Orchidaceae</taxon>
        <taxon>Epidendroideae</taxon>
        <taxon>Malaxideae</taxon>
        <taxon>Dendrobiinae</taxon>
        <taxon>Dendrobium</taxon>
    </lineage>
</organism>
<keyword evidence="2" id="KW-1185">Reference proteome</keyword>
<sequence length="71" mass="7905">MEEVELPSQAHQVLQGHSLLSIMAPDAAQLQRYLAGSFAYSEDASEAASQICFRFQSRGQKEVFLWGALLF</sequence>
<dbReference type="Proteomes" id="UP000233837">
    <property type="component" value="Unassembled WGS sequence"/>
</dbReference>
<proteinExistence type="predicted"/>
<gene>
    <name evidence="1" type="ORF">MA16_Dca028198</name>
</gene>
<evidence type="ECO:0000313" key="2">
    <source>
        <dbReference type="Proteomes" id="UP000233837"/>
    </source>
</evidence>
<dbReference type="AlphaFoldDB" id="A0A2I0VAH5"/>
<evidence type="ECO:0000313" key="1">
    <source>
        <dbReference type="EMBL" id="PKU60406.1"/>
    </source>
</evidence>
<dbReference type="EMBL" id="KZ505131">
    <property type="protein sequence ID" value="PKU60406.1"/>
    <property type="molecule type" value="Genomic_DNA"/>
</dbReference>
<protein>
    <submittedName>
        <fullName evidence="1">Uncharacterized protein</fullName>
    </submittedName>
</protein>
<reference evidence="1 2" key="2">
    <citation type="journal article" date="2017" name="Nature">
        <title>The Apostasia genome and the evolution of orchids.</title>
        <authorList>
            <person name="Zhang G.Q."/>
            <person name="Liu K.W."/>
            <person name="Li Z."/>
            <person name="Lohaus R."/>
            <person name="Hsiao Y.Y."/>
            <person name="Niu S.C."/>
            <person name="Wang J.Y."/>
            <person name="Lin Y.C."/>
            <person name="Xu Q."/>
            <person name="Chen L.J."/>
            <person name="Yoshida K."/>
            <person name="Fujiwara S."/>
            <person name="Wang Z.W."/>
            <person name="Zhang Y.Q."/>
            <person name="Mitsuda N."/>
            <person name="Wang M."/>
            <person name="Liu G.H."/>
            <person name="Pecoraro L."/>
            <person name="Huang H.X."/>
            <person name="Xiao X.J."/>
            <person name="Lin M."/>
            <person name="Wu X.Y."/>
            <person name="Wu W.L."/>
            <person name="Chen Y.Y."/>
            <person name="Chang S.B."/>
            <person name="Sakamoto S."/>
            <person name="Ohme-Takagi M."/>
            <person name="Yagi M."/>
            <person name="Zeng S.J."/>
            <person name="Shen C.Y."/>
            <person name="Yeh C.M."/>
            <person name="Luo Y.B."/>
            <person name="Tsai W.C."/>
            <person name="Van de Peer Y."/>
            <person name="Liu Z.J."/>
        </authorList>
    </citation>
    <scope>NUCLEOTIDE SEQUENCE [LARGE SCALE GENOMIC DNA]</scope>
    <source>
        <tissue evidence="1">The whole plant</tissue>
    </source>
</reference>